<dbReference type="InterPro" id="IPR028081">
    <property type="entry name" value="Leu-bd"/>
</dbReference>
<proteinExistence type="inferred from homology"/>
<dbReference type="SUPFAM" id="SSF53822">
    <property type="entry name" value="Periplasmic binding protein-like I"/>
    <property type="match status" value="1"/>
</dbReference>
<evidence type="ECO:0000313" key="6">
    <source>
        <dbReference type="Proteomes" id="UP000612899"/>
    </source>
</evidence>
<dbReference type="InterPro" id="IPR028082">
    <property type="entry name" value="Peripla_BP_I"/>
</dbReference>
<dbReference type="EMBL" id="BONY01000001">
    <property type="protein sequence ID" value="GIH02067.1"/>
    <property type="molecule type" value="Genomic_DNA"/>
</dbReference>
<keyword evidence="2" id="KW-0732">Signal</keyword>
<comment type="similarity">
    <text evidence="1">Belongs to the leucine-binding protein family.</text>
</comment>
<dbReference type="AlphaFoldDB" id="A0A8J3VD00"/>
<keyword evidence="6" id="KW-1185">Reference proteome</keyword>
<protein>
    <submittedName>
        <fullName evidence="5">Transporter</fullName>
    </submittedName>
</protein>
<dbReference type="PANTHER" id="PTHR30483">
    <property type="entry name" value="LEUCINE-SPECIFIC-BINDING PROTEIN"/>
    <property type="match status" value="1"/>
</dbReference>
<evidence type="ECO:0000256" key="1">
    <source>
        <dbReference type="ARBA" id="ARBA00010062"/>
    </source>
</evidence>
<name>A0A8J3VD00_9ACTN</name>
<dbReference type="InterPro" id="IPR051010">
    <property type="entry name" value="BCAA_transport"/>
</dbReference>
<sequence length="458" mass="50851">MVAEVNERAGEDPIRIGIITPLCEPGDATAGELVVRGACLGAEYVRETGGMRGGRQVEFVLYNDQATAQEEGMARSSAAQMTKLALVDNVVAAMGQWHLRTTPWVVDVATRYGVPIFIENGHSWITAQKRRNVFRAYFTIADRVPIMLDFAARNSMKRIGLIAADTVFGQMTADTLVEYGQQRHGMEFLRFDFAQDDTTDFREQLRAIKEYQPDLFINGAVIKTNYMIIEQAAEIGLIPATPMMVTFGFPLRSADFWRLSGDAGVGTMWPAMRYRDSWDGLTDVGRWFIDRYTQRYGQFPPDTALTHFTDVTIIAAALRAARSDSREDLLDALEAMEFQTWQGPIRYERGPAHWHHVAPELALLQYQKMDQLFDDSAIIHPPQLATATYLPPATNGTQKDGTQKAVKRGTVSAASNTAAKRRAVNAAAGTRHAPVKAAKPVKGAKQTRPHKGGERGDR</sequence>
<evidence type="ECO:0000256" key="2">
    <source>
        <dbReference type="ARBA" id="ARBA00022729"/>
    </source>
</evidence>
<evidence type="ECO:0000313" key="5">
    <source>
        <dbReference type="EMBL" id="GIH02067.1"/>
    </source>
</evidence>
<organism evidence="5 6">
    <name type="scientific">Rhizocola hellebori</name>
    <dbReference type="NCBI Taxonomy" id="1392758"/>
    <lineage>
        <taxon>Bacteria</taxon>
        <taxon>Bacillati</taxon>
        <taxon>Actinomycetota</taxon>
        <taxon>Actinomycetes</taxon>
        <taxon>Micromonosporales</taxon>
        <taxon>Micromonosporaceae</taxon>
        <taxon>Rhizocola</taxon>
    </lineage>
</organism>
<feature type="domain" description="Leucine-binding protein" evidence="4">
    <location>
        <begin position="13"/>
        <end position="367"/>
    </location>
</feature>
<feature type="region of interest" description="Disordered" evidence="3">
    <location>
        <begin position="393"/>
        <end position="458"/>
    </location>
</feature>
<gene>
    <name evidence="5" type="ORF">Rhe02_01340</name>
</gene>
<accession>A0A8J3VD00</accession>
<dbReference type="Proteomes" id="UP000612899">
    <property type="component" value="Unassembled WGS sequence"/>
</dbReference>
<feature type="compositionally biased region" description="Low complexity" evidence="3">
    <location>
        <begin position="435"/>
        <end position="444"/>
    </location>
</feature>
<comment type="caution">
    <text evidence="5">The sequence shown here is derived from an EMBL/GenBank/DDBJ whole genome shotgun (WGS) entry which is preliminary data.</text>
</comment>
<evidence type="ECO:0000259" key="4">
    <source>
        <dbReference type="Pfam" id="PF13458"/>
    </source>
</evidence>
<dbReference type="PANTHER" id="PTHR30483:SF6">
    <property type="entry name" value="PERIPLASMIC BINDING PROTEIN OF ABC TRANSPORTER FOR NATURAL AMINO ACIDS"/>
    <property type="match status" value="1"/>
</dbReference>
<dbReference type="Gene3D" id="3.40.50.2300">
    <property type="match status" value="2"/>
</dbReference>
<reference evidence="5" key="1">
    <citation type="submission" date="2021-01" db="EMBL/GenBank/DDBJ databases">
        <title>Whole genome shotgun sequence of Rhizocola hellebori NBRC 109834.</title>
        <authorList>
            <person name="Komaki H."/>
            <person name="Tamura T."/>
        </authorList>
    </citation>
    <scope>NUCLEOTIDE SEQUENCE</scope>
    <source>
        <strain evidence="5">NBRC 109834</strain>
    </source>
</reference>
<evidence type="ECO:0000256" key="3">
    <source>
        <dbReference type="SAM" id="MobiDB-lite"/>
    </source>
</evidence>
<dbReference type="Pfam" id="PF13458">
    <property type="entry name" value="Peripla_BP_6"/>
    <property type="match status" value="1"/>
</dbReference>